<dbReference type="GO" id="GO:0015288">
    <property type="term" value="F:porin activity"/>
    <property type="evidence" value="ECO:0007669"/>
    <property type="project" value="TreeGrafter"/>
</dbReference>
<dbReference type="PANTHER" id="PTHR34596">
    <property type="entry name" value="CHITOPORIN"/>
    <property type="match status" value="1"/>
</dbReference>
<evidence type="ECO:0000256" key="1">
    <source>
        <dbReference type="ARBA" id="ARBA00009075"/>
    </source>
</evidence>
<dbReference type="Proteomes" id="UP000237378">
    <property type="component" value="Unassembled WGS sequence"/>
</dbReference>
<name>A0A2S3XCK3_PSEPU</name>
<reference evidence="4 5" key="2">
    <citation type="submission" date="2018-03" db="EMBL/GenBank/DDBJ databases">
        <title>Draft genome of Pseudomonas putida strain KH-18-2.</title>
        <authorList>
            <person name="Yoshizawa S."/>
            <person name="Khan N.H."/>
            <person name="Nishimura M."/>
            <person name="Chiura H.X."/>
            <person name="Ogura Y."/>
            <person name="Hayashi T."/>
            <person name="Kogure K."/>
        </authorList>
    </citation>
    <scope>NUCLEOTIDE SEQUENCE [LARGE SCALE GENOMIC DNA]</scope>
    <source>
        <strain evidence="4 5">KH-18-2</strain>
    </source>
</reference>
<evidence type="ECO:0008006" key="6">
    <source>
        <dbReference type="Google" id="ProtNLM"/>
    </source>
</evidence>
<sequence>MPCLSFSVHYNLGHEVAPQIISEPKVASLRAAGDDGHEWERDTDLIYTVQSGPLRHLSLRWRNAVSRATFTDDADENRLIVSYQVKF</sequence>
<evidence type="ECO:0000256" key="3">
    <source>
        <dbReference type="ARBA" id="ARBA00022729"/>
    </source>
</evidence>
<proteinExistence type="inferred from homology"/>
<accession>A0A2S3XCK3</accession>
<dbReference type="Gene3D" id="2.40.160.10">
    <property type="entry name" value="Porin"/>
    <property type="match status" value="1"/>
</dbReference>
<dbReference type="PANTHER" id="PTHR34596:SF2">
    <property type="entry name" value="CHITOPORIN"/>
    <property type="match status" value="1"/>
</dbReference>
<evidence type="ECO:0000313" key="4">
    <source>
        <dbReference type="EMBL" id="POG13356.1"/>
    </source>
</evidence>
<evidence type="ECO:0000256" key="2">
    <source>
        <dbReference type="ARBA" id="ARBA00022448"/>
    </source>
</evidence>
<reference evidence="4 5" key="1">
    <citation type="submission" date="2016-08" db="EMBL/GenBank/DDBJ databases">
        <authorList>
            <person name="Seilhamer J.J."/>
        </authorList>
    </citation>
    <scope>NUCLEOTIDE SEQUENCE [LARGE SCALE GENOMIC DNA]</scope>
    <source>
        <strain evidence="4 5">KH-18-2</strain>
    </source>
</reference>
<gene>
    <name evidence="4" type="ORF">BGP82_02575</name>
</gene>
<dbReference type="EMBL" id="MING01000019">
    <property type="protein sequence ID" value="POG13356.1"/>
    <property type="molecule type" value="Genomic_DNA"/>
</dbReference>
<keyword evidence="3" id="KW-0732">Signal</keyword>
<organism evidence="4 5">
    <name type="scientific">Pseudomonas putida</name>
    <name type="common">Arthrobacter siderocapsulatus</name>
    <dbReference type="NCBI Taxonomy" id="303"/>
    <lineage>
        <taxon>Bacteria</taxon>
        <taxon>Pseudomonadati</taxon>
        <taxon>Pseudomonadota</taxon>
        <taxon>Gammaproteobacteria</taxon>
        <taxon>Pseudomonadales</taxon>
        <taxon>Pseudomonadaceae</taxon>
        <taxon>Pseudomonas</taxon>
    </lineage>
</organism>
<evidence type="ECO:0000313" key="5">
    <source>
        <dbReference type="Proteomes" id="UP000237378"/>
    </source>
</evidence>
<dbReference type="InterPro" id="IPR023614">
    <property type="entry name" value="Porin_dom_sf"/>
</dbReference>
<dbReference type="AlphaFoldDB" id="A0A2S3XCK3"/>
<dbReference type="Pfam" id="PF03573">
    <property type="entry name" value="OprD"/>
    <property type="match status" value="1"/>
</dbReference>
<protein>
    <recommendedName>
        <fullName evidence="6">Outer membrane porin, OprD family</fullName>
    </recommendedName>
</protein>
<dbReference type="InterPro" id="IPR005318">
    <property type="entry name" value="OM_porin_bac"/>
</dbReference>
<keyword evidence="2" id="KW-0813">Transport</keyword>
<comment type="caution">
    <text evidence="4">The sequence shown here is derived from an EMBL/GenBank/DDBJ whole genome shotgun (WGS) entry which is preliminary data.</text>
</comment>
<dbReference type="GO" id="GO:0016020">
    <property type="term" value="C:membrane"/>
    <property type="evidence" value="ECO:0007669"/>
    <property type="project" value="InterPro"/>
</dbReference>
<comment type="similarity">
    <text evidence="1">Belongs to the outer membrane porin (Opr) (TC 1.B.25) family.</text>
</comment>